<feature type="transmembrane region" description="Helical" evidence="1">
    <location>
        <begin position="51"/>
        <end position="70"/>
    </location>
</feature>
<feature type="transmembrane region" description="Helical" evidence="1">
    <location>
        <begin position="12"/>
        <end position="31"/>
    </location>
</feature>
<reference evidence="2" key="1">
    <citation type="journal article" date="2019" name="PLoS Negl. Trop. Dis.">
        <title>Revisiting the worldwide diversity of Leptospira species in the environment.</title>
        <authorList>
            <person name="Vincent A.T."/>
            <person name="Schiettekatte O."/>
            <person name="Bourhy P."/>
            <person name="Veyrier F.J."/>
            <person name="Picardeau M."/>
        </authorList>
    </citation>
    <scope>NUCLEOTIDE SEQUENCE [LARGE SCALE GENOMIC DNA]</scope>
    <source>
        <strain evidence="2">201702451</strain>
    </source>
</reference>
<organism evidence="2 3">
    <name type="scientific">Leptospira jelokensis</name>
    <dbReference type="NCBI Taxonomy" id="2484931"/>
    <lineage>
        <taxon>Bacteria</taxon>
        <taxon>Pseudomonadati</taxon>
        <taxon>Spirochaetota</taxon>
        <taxon>Spirochaetia</taxon>
        <taxon>Leptospirales</taxon>
        <taxon>Leptospiraceae</taxon>
        <taxon>Leptospira</taxon>
    </lineage>
</organism>
<comment type="caution">
    <text evidence="2">The sequence shown here is derived from an EMBL/GenBank/DDBJ whole genome shotgun (WGS) entry which is preliminary data.</text>
</comment>
<accession>A0A4Z1A8K1</accession>
<keyword evidence="1" id="KW-0472">Membrane</keyword>
<evidence type="ECO:0000256" key="1">
    <source>
        <dbReference type="SAM" id="Phobius"/>
    </source>
</evidence>
<sequence length="245" mass="28510">MSMNTTIIYIPWFNQLITIVSSCLLYLFISWIGFKNSKKQFPNQINEIKKIWFKISLYFGFCLYLSYLGFLETFKFPPRMPLLSFSITLVSLYLIICSPLYDLIKYFGKENLVLFQVWRFIPESIIYTNVFTGIQPSIMTFTGNNFDIIVPITAPIIYLLFRFKFINTNWILIWNVVSLLGLLHTLSVGVLSAPYPFQFYDVHPSNAIVGYFPMTLIPLFFVPLAIICHVLGILLSIKNKIRESN</sequence>
<evidence type="ECO:0000313" key="3">
    <source>
        <dbReference type="Proteomes" id="UP000297567"/>
    </source>
</evidence>
<feature type="transmembrane region" description="Helical" evidence="1">
    <location>
        <begin position="172"/>
        <end position="195"/>
    </location>
</feature>
<feature type="transmembrane region" description="Helical" evidence="1">
    <location>
        <begin position="215"/>
        <end position="237"/>
    </location>
</feature>
<feature type="transmembrane region" description="Helical" evidence="1">
    <location>
        <begin position="148"/>
        <end position="165"/>
    </location>
</feature>
<feature type="transmembrane region" description="Helical" evidence="1">
    <location>
        <begin position="82"/>
        <end position="104"/>
    </location>
</feature>
<name>A0A4Z1A8K1_9LEPT</name>
<gene>
    <name evidence="2" type="ORF">EHQ62_00940</name>
</gene>
<feature type="transmembrane region" description="Helical" evidence="1">
    <location>
        <begin position="125"/>
        <end position="142"/>
    </location>
</feature>
<dbReference type="EMBL" id="RQGH01000006">
    <property type="protein sequence ID" value="TGL75943.1"/>
    <property type="molecule type" value="Genomic_DNA"/>
</dbReference>
<evidence type="ECO:0000313" key="2">
    <source>
        <dbReference type="EMBL" id="TGL75943.1"/>
    </source>
</evidence>
<keyword evidence="1" id="KW-1133">Transmembrane helix</keyword>
<keyword evidence="3" id="KW-1185">Reference proteome</keyword>
<protein>
    <submittedName>
        <fullName evidence="2">Uncharacterized protein</fullName>
    </submittedName>
</protein>
<keyword evidence="1" id="KW-0812">Transmembrane</keyword>
<dbReference type="AlphaFoldDB" id="A0A4Z1A8K1"/>
<dbReference type="Proteomes" id="UP000297567">
    <property type="component" value="Unassembled WGS sequence"/>
</dbReference>
<proteinExistence type="predicted"/>